<name>M0AZQ3_NATA1</name>
<organism evidence="4 5">
    <name type="scientific">Natrialba asiatica (strain ATCC 700177 / DSM 12278 / JCM 9576 / FERM P-10747 / NBRC 102637 / 172P1)</name>
    <dbReference type="NCBI Taxonomy" id="29540"/>
    <lineage>
        <taxon>Archaea</taxon>
        <taxon>Methanobacteriati</taxon>
        <taxon>Methanobacteriota</taxon>
        <taxon>Stenosarchaea group</taxon>
        <taxon>Halobacteria</taxon>
        <taxon>Halobacteriales</taxon>
        <taxon>Natrialbaceae</taxon>
        <taxon>Natrialba</taxon>
    </lineage>
</organism>
<gene>
    <name evidence="4" type="ORF">C481_04451</name>
</gene>
<dbReference type="OrthoDB" id="201701at2157"/>
<dbReference type="InterPro" id="IPR055520">
    <property type="entry name" value="DUF7094"/>
</dbReference>
<dbReference type="AlphaFoldDB" id="M0AZQ3"/>
<feature type="domain" description="DUF7094" evidence="2">
    <location>
        <begin position="226"/>
        <end position="334"/>
    </location>
</feature>
<evidence type="ECO:0000259" key="3">
    <source>
        <dbReference type="Pfam" id="PF23379"/>
    </source>
</evidence>
<feature type="domain" description="DUF7096" evidence="3">
    <location>
        <begin position="1"/>
        <end position="214"/>
    </location>
</feature>
<evidence type="ECO:0000259" key="2">
    <source>
        <dbReference type="Pfam" id="PF23375"/>
    </source>
</evidence>
<proteinExistence type="predicted"/>
<comment type="caution">
    <text evidence="4">The sequence shown here is derived from an EMBL/GenBank/DDBJ whole genome shotgun (WGS) entry which is preliminary data.</text>
</comment>
<sequence length="415" mass="46040">MNNAAPALLALLLVCSLPAMTVVAASPERDVSTDTDSSATDNYLLQEQTQTTPVEIENTTNQLPLTGDIRGSYAETGADLGAALASSSIQMQVDYERYALFEREFDQATPEERATIIEDTHSRLKERIDALEPREQEMVKRYAAGEMTKTVFLQQLSRNHHEAVALQNALDELENHLVRYSVPGEPLSRQQLRADRSILDAYTTPIRTEIDAINKMQSPNERYEYRIQASQDGYRLSAIDGDSYVTETIRFDNRDIDGVNQYQALNGTNGVITDVSSLYPWPNVPGAADYHDRSRENLYVMDAAHDGVSIDVYFDGATGAVYREIQSVPINYLPAVEVETKSYPNLKVVINKTPANGPIELTAIDTETGDPAQETILVNGVEIGTTDESGTLQYLPPTEQHSITINRTTRQISSE</sequence>
<keyword evidence="5" id="KW-1185">Reference proteome</keyword>
<feature type="domain" description="Fibronectin-III type-like" evidence="1">
    <location>
        <begin position="338"/>
        <end position="412"/>
    </location>
</feature>
<dbReference type="eggNOG" id="arCOG03052">
    <property type="taxonomic scope" value="Archaea"/>
</dbReference>
<evidence type="ECO:0000259" key="1">
    <source>
        <dbReference type="Pfam" id="PF23374"/>
    </source>
</evidence>
<reference evidence="4 5" key="1">
    <citation type="journal article" date="2014" name="PLoS Genet.">
        <title>Phylogenetically driven sequencing of extremely halophilic archaea reveals strategies for static and dynamic osmo-response.</title>
        <authorList>
            <person name="Becker E.A."/>
            <person name="Seitzer P.M."/>
            <person name="Tritt A."/>
            <person name="Larsen D."/>
            <person name="Krusor M."/>
            <person name="Yao A.I."/>
            <person name="Wu D."/>
            <person name="Madern D."/>
            <person name="Eisen J.A."/>
            <person name="Darling A.E."/>
            <person name="Facciotti M.T."/>
        </authorList>
    </citation>
    <scope>NUCLEOTIDE SEQUENCE [LARGE SCALE GENOMIC DNA]</scope>
    <source>
        <strain evidence="4 5">DSM 12278</strain>
    </source>
</reference>
<dbReference type="PATRIC" id="fig|29540.5.peg.898"/>
<dbReference type="Pfam" id="PF23375">
    <property type="entry name" value="DUF7094"/>
    <property type="match status" value="1"/>
</dbReference>
<accession>M0AZQ3</accession>
<evidence type="ECO:0000313" key="5">
    <source>
        <dbReference type="Proteomes" id="UP000011554"/>
    </source>
</evidence>
<protein>
    <submittedName>
        <fullName evidence="4">Uncharacterized protein</fullName>
    </submittedName>
</protein>
<dbReference type="Pfam" id="PF23374">
    <property type="entry name" value="Fn3_arc"/>
    <property type="match status" value="1"/>
</dbReference>
<dbReference type="Proteomes" id="UP000011554">
    <property type="component" value="Unassembled WGS sequence"/>
</dbReference>
<dbReference type="InterPro" id="IPR056397">
    <property type="entry name" value="Fn3_arc"/>
</dbReference>
<dbReference type="InterPro" id="IPR055522">
    <property type="entry name" value="DUF7096"/>
</dbReference>
<dbReference type="Pfam" id="PF23379">
    <property type="entry name" value="DUF7096"/>
    <property type="match status" value="1"/>
</dbReference>
<dbReference type="EMBL" id="AOIO01000013">
    <property type="protein sequence ID" value="ELZ03990.1"/>
    <property type="molecule type" value="Genomic_DNA"/>
</dbReference>
<evidence type="ECO:0000313" key="4">
    <source>
        <dbReference type="EMBL" id="ELZ03990.1"/>
    </source>
</evidence>